<feature type="compositionally biased region" description="Basic and acidic residues" evidence="1">
    <location>
        <begin position="68"/>
        <end position="77"/>
    </location>
</feature>
<accession>A0ABY5YJU7</accession>
<gene>
    <name evidence="2" type="ORF">N0D28_04725</name>
</gene>
<organism evidence="2 3">
    <name type="scientific">Deinococcus rubellus</name>
    <dbReference type="NCBI Taxonomy" id="1889240"/>
    <lineage>
        <taxon>Bacteria</taxon>
        <taxon>Thermotogati</taxon>
        <taxon>Deinococcota</taxon>
        <taxon>Deinococci</taxon>
        <taxon>Deinococcales</taxon>
        <taxon>Deinococcaceae</taxon>
        <taxon>Deinococcus</taxon>
    </lineage>
</organism>
<evidence type="ECO:0000256" key="1">
    <source>
        <dbReference type="SAM" id="MobiDB-lite"/>
    </source>
</evidence>
<evidence type="ECO:0000313" key="3">
    <source>
        <dbReference type="Proteomes" id="UP001060261"/>
    </source>
</evidence>
<feature type="compositionally biased region" description="Basic and acidic residues" evidence="1">
    <location>
        <begin position="1"/>
        <end position="36"/>
    </location>
</feature>
<dbReference type="Proteomes" id="UP001060261">
    <property type="component" value="Chromosome"/>
</dbReference>
<protein>
    <submittedName>
        <fullName evidence="2">Uncharacterized protein</fullName>
    </submittedName>
</protein>
<keyword evidence="3" id="KW-1185">Reference proteome</keyword>
<proteinExistence type="predicted"/>
<feature type="compositionally biased region" description="Polar residues" evidence="1">
    <location>
        <begin position="37"/>
        <end position="46"/>
    </location>
</feature>
<dbReference type="EMBL" id="CP104213">
    <property type="protein sequence ID" value="UWX64966.1"/>
    <property type="molecule type" value="Genomic_DNA"/>
</dbReference>
<feature type="compositionally biased region" description="Basic and acidic residues" evidence="1">
    <location>
        <begin position="170"/>
        <end position="186"/>
    </location>
</feature>
<sequence>MTKRDDPHNDLSTPHDPKDDHESHYTTAPAEDRVGTQDRSIGGIQNQEDHPSGEGAQTFKGLNSLVTRDPEAFEHAPQDPAYAGADAPVGTLGGMPPAISMPGELSAGVASVATMGLLPGGTIGGVMMPDSFLARDIDPNPSYTPPSEEVPPHPNEGAAGVPAGAPGEAYLERNLNDTVSTDKDRS</sequence>
<name>A0ABY5YJU7_9DEIO</name>
<reference evidence="2" key="1">
    <citation type="submission" date="2022-09" db="EMBL/GenBank/DDBJ databases">
        <title>genome sequence of Deinococcus rubellus.</title>
        <authorList>
            <person name="Srinivasan S."/>
        </authorList>
    </citation>
    <scope>NUCLEOTIDE SEQUENCE</scope>
    <source>
        <strain evidence="2">Ant6</strain>
    </source>
</reference>
<feature type="region of interest" description="Disordered" evidence="1">
    <location>
        <begin position="1"/>
        <end position="96"/>
    </location>
</feature>
<feature type="region of interest" description="Disordered" evidence="1">
    <location>
        <begin position="133"/>
        <end position="186"/>
    </location>
</feature>
<feature type="compositionally biased region" description="Pro residues" evidence="1">
    <location>
        <begin position="142"/>
        <end position="154"/>
    </location>
</feature>
<evidence type="ECO:0000313" key="2">
    <source>
        <dbReference type="EMBL" id="UWX64966.1"/>
    </source>
</evidence>
<feature type="compositionally biased region" description="Low complexity" evidence="1">
    <location>
        <begin position="156"/>
        <end position="169"/>
    </location>
</feature>
<dbReference type="RefSeq" id="WP_260561224.1">
    <property type="nucleotide sequence ID" value="NZ_BAABEC010000161.1"/>
</dbReference>